<dbReference type="GO" id="GO:1902600">
    <property type="term" value="P:proton transmembrane transport"/>
    <property type="evidence" value="ECO:0007669"/>
    <property type="project" value="InterPro"/>
</dbReference>
<evidence type="ECO:0000256" key="9">
    <source>
        <dbReference type="SAM" id="Phobius"/>
    </source>
</evidence>
<keyword evidence="7" id="KW-0406">Ion transport</keyword>
<feature type="transmembrane region" description="Helical" evidence="9">
    <location>
        <begin position="226"/>
        <end position="245"/>
    </location>
</feature>
<dbReference type="EMBL" id="WIXJ01000001">
    <property type="protein sequence ID" value="MQY50617.1"/>
    <property type="molecule type" value="Genomic_DNA"/>
</dbReference>
<sequence length="411" mass="43569">MESSHAIEAAKHVLQIFGTVLAIGMLSGLLAKKIKVPDVAIFLIVGILIGPELAGLVDVKADSAINQLILIFGSCYILFDGGASLKLKVLKEVWITILIISTLGVLITAAVTGVTAYYVLGVPMIVAALLGATIASTDPATLVPIFKQLTIKDRVAQTVMSESAFNDAMGAIVTFTVLGIAMGAGEFSLAAAAGDLLTQAGLGILVGGVAGYAAAFVIAHEKYDFLVEYAPLVTLMAVVGAYMSADQLHASGFMAVFVFGIILGNKDMFGFAMEHDEEKRLEEYVLTTALIMRMFIFILLGTQVDFALMNRYLVGGGIVVAVFMLVARPLTVFVCAGVDRRARWSVKELLFMSWTRETGVIPAALAGLLLGMKAPGAEMIASVTFIAVLMTILIQAPTTAWLARKLDLLVD</sequence>
<feature type="transmembrane region" description="Helical" evidence="9">
    <location>
        <begin position="251"/>
        <end position="269"/>
    </location>
</feature>
<reference evidence="11 12" key="1">
    <citation type="submission" date="2019-10" db="EMBL/GenBank/DDBJ databases">
        <title>Whole-genome sequence of the purple nonsulfur photosynthetic bacterium Rhodocyclus tenuis.</title>
        <authorList>
            <person name="Kyndt J.A."/>
            <person name="Meyer T.E."/>
        </authorList>
    </citation>
    <scope>NUCLEOTIDE SEQUENCE [LARGE SCALE GENOMIC DNA]</scope>
    <source>
        <strain evidence="11 12">DSM 110</strain>
    </source>
</reference>
<feature type="domain" description="Cation/H+ exchanger transmembrane" evidence="10">
    <location>
        <begin position="25"/>
        <end position="404"/>
    </location>
</feature>
<accession>A0A6L5JT84</accession>
<dbReference type="Pfam" id="PF00999">
    <property type="entry name" value="Na_H_Exchanger"/>
    <property type="match status" value="1"/>
</dbReference>
<feature type="transmembrane region" description="Helical" evidence="9">
    <location>
        <begin position="281"/>
        <end position="300"/>
    </location>
</feature>
<proteinExistence type="predicted"/>
<feature type="transmembrane region" description="Helical" evidence="9">
    <location>
        <begin position="312"/>
        <end position="338"/>
    </location>
</feature>
<comment type="caution">
    <text evidence="11">The sequence shown here is derived from an EMBL/GenBank/DDBJ whole genome shotgun (WGS) entry which is preliminary data.</text>
</comment>
<feature type="transmembrane region" description="Helical" evidence="9">
    <location>
        <begin position="124"/>
        <end position="143"/>
    </location>
</feature>
<feature type="transmembrane region" description="Helical" evidence="9">
    <location>
        <begin position="196"/>
        <end position="219"/>
    </location>
</feature>
<evidence type="ECO:0000256" key="5">
    <source>
        <dbReference type="ARBA" id="ARBA00022692"/>
    </source>
</evidence>
<dbReference type="InterPro" id="IPR006153">
    <property type="entry name" value="Cation/H_exchanger_TM"/>
</dbReference>
<feature type="transmembrane region" description="Helical" evidence="9">
    <location>
        <begin position="358"/>
        <end position="374"/>
    </location>
</feature>
<evidence type="ECO:0000256" key="7">
    <source>
        <dbReference type="ARBA" id="ARBA00023065"/>
    </source>
</evidence>
<evidence type="ECO:0000256" key="2">
    <source>
        <dbReference type="ARBA" id="ARBA00022448"/>
    </source>
</evidence>
<keyword evidence="8 9" id="KW-0472">Membrane</keyword>
<comment type="subcellular location">
    <subcellularLocation>
        <location evidence="1">Cell membrane</location>
        <topology evidence="1">Multi-pass membrane protein</topology>
    </subcellularLocation>
</comment>
<evidence type="ECO:0000313" key="12">
    <source>
        <dbReference type="Proteomes" id="UP000480275"/>
    </source>
</evidence>
<evidence type="ECO:0000256" key="8">
    <source>
        <dbReference type="ARBA" id="ARBA00023136"/>
    </source>
</evidence>
<keyword evidence="4" id="KW-1003">Cell membrane</keyword>
<evidence type="ECO:0000259" key="10">
    <source>
        <dbReference type="Pfam" id="PF00999"/>
    </source>
</evidence>
<dbReference type="PANTHER" id="PTHR32507:SF0">
    <property type="entry name" value="NA(+)_H(+) ANTIPORTER 2-RELATED"/>
    <property type="match status" value="1"/>
</dbReference>
<keyword evidence="5 9" id="KW-0812">Transmembrane</keyword>
<dbReference type="PANTHER" id="PTHR32507">
    <property type="entry name" value="NA(+)/H(+) ANTIPORTER 1"/>
    <property type="match status" value="1"/>
</dbReference>
<feature type="transmembrane region" description="Helical" evidence="9">
    <location>
        <begin position="63"/>
        <end position="81"/>
    </location>
</feature>
<keyword evidence="3" id="KW-0050">Antiport</keyword>
<dbReference type="Gene3D" id="1.20.1530.20">
    <property type="match status" value="1"/>
</dbReference>
<feature type="transmembrane region" description="Helical" evidence="9">
    <location>
        <begin position="38"/>
        <end position="57"/>
    </location>
</feature>
<dbReference type="GO" id="GO:0005886">
    <property type="term" value="C:plasma membrane"/>
    <property type="evidence" value="ECO:0007669"/>
    <property type="project" value="UniProtKB-SubCell"/>
</dbReference>
<dbReference type="InterPro" id="IPR038770">
    <property type="entry name" value="Na+/solute_symporter_sf"/>
</dbReference>
<keyword evidence="2" id="KW-0813">Transport</keyword>
<protein>
    <submittedName>
        <fullName evidence="11">Sodium:proton antiporter</fullName>
    </submittedName>
</protein>
<feature type="transmembrane region" description="Helical" evidence="9">
    <location>
        <begin position="164"/>
        <end position="184"/>
    </location>
</feature>
<evidence type="ECO:0000256" key="4">
    <source>
        <dbReference type="ARBA" id="ARBA00022475"/>
    </source>
</evidence>
<feature type="transmembrane region" description="Helical" evidence="9">
    <location>
        <begin position="12"/>
        <end position="31"/>
    </location>
</feature>
<feature type="transmembrane region" description="Helical" evidence="9">
    <location>
        <begin position="380"/>
        <end position="403"/>
    </location>
</feature>
<evidence type="ECO:0000256" key="3">
    <source>
        <dbReference type="ARBA" id="ARBA00022449"/>
    </source>
</evidence>
<evidence type="ECO:0000313" key="11">
    <source>
        <dbReference type="EMBL" id="MQY50617.1"/>
    </source>
</evidence>
<feature type="transmembrane region" description="Helical" evidence="9">
    <location>
        <begin position="93"/>
        <end position="118"/>
    </location>
</feature>
<dbReference type="Proteomes" id="UP000480275">
    <property type="component" value="Unassembled WGS sequence"/>
</dbReference>
<gene>
    <name evidence="11" type="ORF">GHK24_02335</name>
</gene>
<evidence type="ECO:0000256" key="1">
    <source>
        <dbReference type="ARBA" id="ARBA00004651"/>
    </source>
</evidence>
<name>A0A6L5JT84_RHOTE</name>
<organism evidence="11 12">
    <name type="scientific">Rhodocyclus tenuis</name>
    <name type="common">Rhodospirillum tenue</name>
    <dbReference type="NCBI Taxonomy" id="1066"/>
    <lineage>
        <taxon>Bacteria</taxon>
        <taxon>Pseudomonadati</taxon>
        <taxon>Pseudomonadota</taxon>
        <taxon>Betaproteobacteria</taxon>
        <taxon>Rhodocyclales</taxon>
        <taxon>Rhodocyclaceae</taxon>
        <taxon>Rhodocyclus</taxon>
    </lineage>
</organism>
<dbReference type="GO" id="GO:0015297">
    <property type="term" value="F:antiporter activity"/>
    <property type="evidence" value="ECO:0007669"/>
    <property type="project" value="UniProtKB-KW"/>
</dbReference>
<evidence type="ECO:0000256" key="6">
    <source>
        <dbReference type="ARBA" id="ARBA00022989"/>
    </source>
</evidence>
<dbReference type="AlphaFoldDB" id="A0A6L5JT84"/>
<keyword evidence="6 9" id="KW-1133">Transmembrane helix</keyword>